<dbReference type="Proteomes" id="UP000294419">
    <property type="component" value="Chromosome"/>
</dbReference>
<sequence>MNVTSWEILLGIPAIIIFLLIILSPIFVYQILTFSIRNKSLNILTTFIISLVVSIIFTIAVTYYSTEFSNNFLLQKFGFNENGMNEYEYYRNVSSENLAKIKEIRNSQMGIGWPLKAMFACVFFTLPMNAIMSIILALKNRRKKHCL</sequence>
<keyword evidence="1" id="KW-0812">Transmembrane</keyword>
<name>A0A4P6ZGR2_9FLAO</name>
<dbReference type="KEGG" id="csal:NBC122_01981"/>
<feature type="transmembrane region" description="Helical" evidence="1">
    <location>
        <begin position="41"/>
        <end position="64"/>
    </location>
</feature>
<dbReference type="AlphaFoldDB" id="A0A4P6ZGR2"/>
<reference evidence="2 3" key="1">
    <citation type="submission" date="2019-03" db="EMBL/GenBank/DDBJ databases">
        <authorList>
            <person name="Kim H."/>
            <person name="Yu S.-M."/>
        </authorList>
    </citation>
    <scope>NUCLEOTIDE SEQUENCE [LARGE SCALE GENOMIC DNA]</scope>
    <source>
        <strain evidence="2 3">NBC122</strain>
    </source>
</reference>
<keyword evidence="1" id="KW-1133">Transmembrane helix</keyword>
<evidence type="ECO:0000256" key="1">
    <source>
        <dbReference type="SAM" id="Phobius"/>
    </source>
</evidence>
<proteinExistence type="predicted"/>
<organism evidence="2 3">
    <name type="scientific">Chryseobacterium salivictor</name>
    <dbReference type="NCBI Taxonomy" id="2547600"/>
    <lineage>
        <taxon>Bacteria</taxon>
        <taxon>Pseudomonadati</taxon>
        <taxon>Bacteroidota</taxon>
        <taxon>Flavobacteriia</taxon>
        <taxon>Flavobacteriales</taxon>
        <taxon>Weeksellaceae</taxon>
        <taxon>Chryseobacterium group</taxon>
        <taxon>Chryseobacterium</taxon>
    </lineage>
</organism>
<keyword evidence="3" id="KW-1185">Reference proteome</keyword>
<evidence type="ECO:0000313" key="3">
    <source>
        <dbReference type="Proteomes" id="UP000294419"/>
    </source>
</evidence>
<evidence type="ECO:0000313" key="2">
    <source>
        <dbReference type="EMBL" id="QBO58789.1"/>
    </source>
</evidence>
<dbReference type="EMBL" id="CP037954">
    <property type="protein sequence ID" value="QBO58789.1"/>
    <property type="molecule type" value="Genomic_DNA"/>
</dbReference>
<evidence type="ECO:0008006" key="4">
    <source>
        <dbReference type="Google" id="ProtNLM"/>
    </source>
</evidence>
<protein>
    <recommendedName>
        <fullName evidence="4">DUF4199 domain-containing protein</fullName>
    </recommendedName>
</protein>
<keyword evidence="1" id="KW-0472">Membrane</keyword>
<feature type="transmembrane region" description="Helical" evidence="1">
    <location>
        <begin position="117"/>
        <end position="138"/>
    </location>
</feature>
<feature type="transmembrane region" description="Helical" evidence="1">
    <location>
        <begin position="6"/>
        <end position="29"/>
    </location>
</feature>
<gene>
    <name evidence="2" type="ORF">NBC122_01981</name>
</gene>
<accession>A0A4P6ZGR2</accession>